<dbReference type="GO" id="GO:0006325">
    <property type="term" value="P:chromatin organization"/>
    <property type="evidence" value="ECO:0007669"/>
    <property type="project" value="UniProtKB-KW"/>
</dbReference>
<organism evidence="6 7">
    <name type="scientific">Clydaea vesicula</name>
    <dbReference type="NCBI Taxonomy" id="447962"/>
    <lineage>
        <taxon>Eukaryota</taxon>
        <taxon>Fungi</taxon>
        <taxon>Fungi incertae sedis</taxon>
        <taxon>Chytridiomycota</taxon>
        <taxon>Chytridiomycota incertae sedis</taxon>
        <taxon>Chytridiomycetes</taxon>
        <taxon>Lobulomycetales</taxon>
        <taxon>Lobulomycetaceae</taxon>
        <taxon>Clydaea</taxon>
    </lineage>
</organism>
<proteinExistence type="predicted"/>
<evidence type="ECO:0000256" key="3">
    <source>
        <dbReference type="ARBA" id="ARBA00023163"/>
    </source>
</evidence>
<dbReference type="AlphaFoldDB" id="A0AAD5U1R1"/>
<feature type="compositionally biased region" description="Polar residues" evidence="4">
    <location>
        <begin position="198"/>
        <end position="214"/>
    </location>
</feature>
<dbReference type="InterPro" id="IPR028651">
    <property type="entry name" value="ING_fam"/>
</dbReference>
<dbReference type="EMBL" id="JADGJW010000365">
    <property type="protein sequence ID" value="KAJ3218765.1"/>
    <property type="molecule type" value="Genomic_DNA"/>
</dbReference>
<dbReference type="PANTHER" id="PTHR10333">
    <property type="entry name" value="INHIBITOR OF GROWTH PROTEIN"/>
    <property type="match status" value="1"/>
</dbReference>
<accession>A0AAD5U1R1</accession>
<feature type="region of interest" description="Disordered" evidence="4">
    <location>
        <begin position="166"/>
        <end position="254"/>
    </location>
</feature>
<protein>
    <recommendedName>
        <fullName evidence="5">Inhibitor of growth protein N-terminal histone-binding domain-containing protein</fullName>
    </recommendedName>
</protein>
<gene>
    <name evidence="6" type="ORF">HK099_004930</name>
</gene>
<feature type="domain" description="Inhibitor of growth protein N-terminal histone-binding" evidence="5">
    <location>
        <begin position="10"/>
        <end position="110"/>
    </location>
</feature>
<dbReference type="Proteomes" id="UP001211065">
    <property type="component" value="Unassembled WGS sequence"/>
</dbReference>
<sequence>MDYSDMLDFHIQKLSGLPPEINSIFNDISKKNENQKLIKRKINDMKEEIKTWYQKNPSPISKLDFESENPSLLGEIRSHYNQLLNIADEKIEQSERTVKLLDYYLKKLYTDDLISSTFNSNEFTNYNNNTTSVLNDDFIDEVPKCVTTLQQSPKIVNTTIPKDFSLPQTPIHVAGTPVPLRNQRSSRKSALSSSTAANQPSSVLKQSILKSSFANKSPSSTKKKRKNSNNNNVGNKKLTVNTLNNGGSGDDLENLISPDEPIYCTCRQVSFGDMIACDNEV</sequence>
<evidence type="ECO:0000313" key="7">
    <source>
        <dbReference type="Proteomes" id="UP001211065"/>
    </source>
</evidence>
<comment type="caution">
    <text evidence="6">The sequence shown here is derived from an EMBL/GenBank/DDBJ whole genome shotgun (WGS) entry which is preliminary data.</text>
</comment>
<keyword evidence="7" id="KW-1185">Reference proteome</keyword>
<dbReference type="InterPro" id="IPR024610">
    <property type="entry name" value="ING_N_histone-binding"/>
</dbReference>
<keyword evidence="2" id="KW-0805">Transcription regulation</keyword>
<dbReference type="InterPro" id="IPR013083">
    <property type="entry name" value="Znf_RING/FYVE/PHD"/>
</dbReference>
<dbReference type="InterPro" id="IPR011011">
    <property type="entry name" value="Znf_FYVE_PHD"/>
</dbReference>
<evidence type="ECO:0000256" key="2">
    <source>
        <dbReference type="ARBA" id="ARBA00023015"/>
    </source>
</evidence>
<keyword evidence="1" id="KW-0156">Chromatin regulator</keyword>
<feature type="compositionally biased region" description="Low complexity" evidence="4">
    <location>
        <begin position="188"/>
        <end position="197"/>
    </location>
</feature>
<evidence type="ECO:0000256" key="4">
    <source>
        <dbReference type="SAM" id="MobiDB-lite"/>
    </source>
</evidence>
<dbReference type="Gene3D" id="6.10.140.1740">
    <property type="match status" value="1"/>
</dbReference>
<evidence type="ECO:0000259" key="5">
    <source>
        <dbReference type="Pfam" id="PF12998"/>
    </source>
</evidence>
<dbReference type="PANTHER" id="PTHR10333:SF103">
    <property type="entry name" value="INHIBITOR OF GROWTH PROTEIN 3"/>
    <property type="match status" value="1"/>
</dbReference>
<evidence type="ECO:0000256" key="1">
    <source>
        <dbReference type="ARBA" id="ARBA00022853"/>
    </source>
</evidence>
<evidence type="ECO:0000313" key="6">
    <source>
        <dbReference type="EMBL" id="KAJ3218765.1"/>
    </source>
</evidence>
<feature type="compositionally biased region" description="Low complexity" evidence="4">
    <location>
        <begin position="228"/>
        <end position="237"/>
    </location>
</feature>
<dbReference type="Gene3D" id="3.30.40.10">
    <property type="entry name" value="Zinc/RING finger domain, C3HC4 (zinc finger)"/>
    <property type="match status" value="1"/>
</dbReference>
<keyword evidence="3" id="KW-0804">Transcription</keyword>
<name>A0AAD5U1R1_9FUNG</name>
<dbReference type="SUPFAM" id="SSF57903">
    <property type="entry name" value="FYVE/PHD zinc finger"/>
    <property type="match status" value="1"/>
</dbReference>
<reference evidence="6" key="1">
    <citation type="submission" date="2020-05" db="EMBL/GenBank/DDBJ databases">
        <title>Phylogenomic resolution of chytrid fungi.</title>
        <authorList>
            <person name="Stajich J.E."/>
            <person name="Amses K."/>
            <person name="Simmons R."/>
            <person name="Seto K."/>
            <person name="Myers J."/>
            <person name="Bonds A."/>
            <person name="Quandt C.A."/>
            <person name="Barry K."/>
            <person name="Liu P."/>
            <person name="Grigoriev I."/>
            <person name="Longcore J.E."/>
            <person name="James T.Y."/>
        </authorList>
    </citation>
    <scope>NUCLEOTIDE SEQUENCE</scope>
    <source>
        <strain evidence="6">JEL0476</strain>
    </source>
</reference>
<dbReference type="Pfam" id="PF12998">
    <property type="entry name" value="ING"/>
    <property type="match status" value="1"/>
</dbReference>